<sequence length="133" mass="15388">MSCHYECWIQPERYLGPLLGIMEKVHGKLLARLRQYRIYRGEVESALSYHDFRTRMALQHAQGDRSGRLLAWLLQGEHRRAPAMLIRIADGTVATSQLAVDDAFRDYYRQLYEKPTHLGHELCAGFSERGIPS</sequence>
<dbReference type="AlphaFoldDB" id="A0AAV7SIE0"/>
<organism evidence="1 2">
    <name type="scientific">Pleurodeles waltl</name>
    <name type="common">Iberian ribbed newt</name>
    <dbReference type="NCBI Taxonomy" id="8319"/>
    <lineage>
        <taxon>Eukaryota</taxon>
        <taxon>Metazoa</taxon>
        <taxon>Chordata</taxon>
        <taxon>Craniata</taxon>
        <taxon>Vertebrata</taxon>
        <taxon>Euteleostomi</taxon>
        <taxon>Amphibia</taxon>
        <taxon>Batrachia</taxon>
        <taxon>Caudata</taxon>
        <taxon>Salamandroidea</taxon>
        <taxon>Salamandridae</taxon>
        <taxon>Pleurodelinae</taxon>
        <taxon>Pleurodeles</taxon>
    </lineage>
</organism>
<gene>
    <name evidence="1" type="ORF">NDU88_004285</name>
</gene>
<keyword evidence="2" id="KW-1185">Reference proteome</keyword>
<dbReference type="Proteomes" id="UP001066276">
    <property type="component" value="Chromosome 4_2"/>
</dbReference>
<proteinExistence type="predicted"/>
<dbReference type="EMBL" id="JANPWB010000008">
    <property type="protein sequence ID" value="KAJ1163833.1"/>
    <property type="molecule type" value="Genomic_DNA"/>
</dbReference>
<name>A0AAV7SIE0_PLEWA</name>
<accession>A0AAV7SIE0</accession>
<comment type="caution">
    <text evidence="1">The sequence shown here is derived from an EMBL/GenBank/DDBJ whole genome shotgun (WGS) entry which is preliminary data.</text>
</comment>
<reference evidence="1" key="1">
    <citation type="journal article" date="2022" name="bioRxiv">
        <title>Sequencing and chromosome-scale assembly of the giantPleurodeles waltlgenome.</title>
        <authorList>
            <person name="Brown T."/>
            <person name="Elewa A."/>
            <person name="Iarovenko S."/>
            <person name="Subramanian E."/>
            <person name="Araus A.J."/>
            <person name="Petzold A."/>
            <person name="Susuki M."/>
            <person name="Suzuki K.-i.T."/>
            <person name="Hayashi T."/>
            <person name="Toyoda A."/>
            <person name="Oliveira C."/>
            <person name="Osipova E."/>
            <person name="Leigh N.D."/>
            <person name="Simon A."/>
            <person name="Yun M.H."/>
        </authorList>
    </citation>
    <scope>NUCLEOTIDE SEQUENCE</scope>
    <source>
        <strain evidence="1">20211129_DDA</strain>
        <tissue evidence="1">Liver</tissue>
    </source>
</reference>
<evidence type="ECO:0000313" key="2">
    <source>
        <dbReference type="Proteomes" id="UP001066276"/>
    </source>
</evidence>
<evidence type="ECO:0000313" key="1">
    <source>
        <dbReference type="EMBL" id="KAJ1163833.1"/>
    </source>
</evidence>
<protein>
    <submittedName>
        <fullName evidence="1">Uncharacterized protein</fullName>
    </submittedName>
</protein>